<dbReference type="OrthoDB" id="1718520at2759"/>
<evidence type="ECO:0000313" key="1">
    <source>
        <dbReference type="EMBL" id="KAA8531162.1"/>
    </source>
</evidence>
<accession>A0A5J5AN20</accession>
<name>A0A5J5AN20_9ASTE</name>
<protein>
    <recommendedName>
        <fullName evidence="3">RWP-RK domain-containing protein</fullName>
    </recommendedName>
</protein>
<dbReference type="InterPro" id="IPR045012">
    <property type="entry name" value="NLP"/>
</dbReference>
<dbReference type="GO" id="GO:0003700">
    <property type="term" value="F:DNA-binding transcription factor activity"/>
    <property type="evidence" value="ECO:0007669"/>
    <property type="project" value="InterPro"/>
</dbReference>
<dbReference type="AlphaFoldDB" id="A0A5J5AN20"/>
<dbReference type="Proteomes" id="UP000325577">
    <property type="component" value="Linkage Group LG2"/>
</dbReference>
<organism evidence="1 2">
    <name type="scientific">Nyssa sinensis</name>
    <dbReference type="NCBI Taxonomy" id="561372"/>
    <lineage>
        <taxon>Eukaryota</taxon>
        <taxon>Viridiplantae</taxon>
        <taxon>Streptophyta</taxon>
        <taxon>Embryophyta</taxon>
        <taxon>Tracheophyta</taxon>
        <taxon>Spermatophyta</taxon>
        <taxon>Magnoliopsida</taxon>
        <taxon>eudicotyledons</taxon>
        <taxon>Gunneridae</taxon>
        <taxon>Pentapetalae</taxon>
        <taxon>asterids</taxon>
        <taxon>Cornales</taxon>
        <taxon>Nyssaceae</taxon>
        <taxon>Nyssa</taxon>
    </lineage>
</organism>
<dbReference type="EMBL" id="CM018043">
    <property type="protein sequence ID" value="KAA8531162.1"/>
    <property type="molecule type" value="Genomic_DNA"/>
</dbReference>
<dbReference type="PANTHER" id="PTHR32002">
    <property type="entry name" value="PROTEIN NLP8"/>
    <property type="match status" value="1"/>
</dbReference>
<dbReference type="PANTHER" id="PTHR32002:SF35">
    <property type="entry name" value="PROTEIN NLP6"/>
    <property type="match status" value="1"/>
</dbReference>
<evidence type="ECO:0008006" key="3">
    <source>
        <dbReference type="Google" id="ProtNLM"/>
    </source>
</evidence>
<evidence type="ECO:0000313" key="2">
    <source>
        <dbReference type="Proteomes" id="UP000325577"/>
    </source>
</evidence>
<sequence>MELQGEPASAIHIESDDKENLLSNELFSRLDMGTKLFYSTRASTKTPWVFWSPKSLTSCQGSNSLGIDDKIISALQQLEVEDYGIPILIQFWAPVIIDERRFRSTSEQPFCLTKIDEKLGVYRKQSMNYKFVVDGVREQNLGLPARVFRQKMPELTPHCAIIVAKSILGASDYSGQEFLALPVFEPFGQYCAGVLEVVSTFLRPNHFNEVVCKVLEAVDLKYIGGCNNFDKEVVTRMQTSNLYEYGITIFTDNNCKLDSHWRPPTCTG</sequence>
<reference evidence="1 2" key="1">
    <citation type="submission" date="2019-09" db="EMBL/GenBank/DDBJ databases">
        <title>A chromosome-level genome assembly of the Chinese tupelo Nyssa sinensis.</title>
        <authorList>
            <person name="Yang X."/>
            <person name="Kang M."/>
            <person name="Yang Y."/>
            <person name="Xiong H."/>
            <person name="Wang M."/>
            <person name="Zhang Z."/>
            <person name="Wang Z."/>
            <person name="Wu H."/>
            <person name="Ma T."/>
            <person name="Liu J."/>
            <person name="Xi Z."/>
        </authorList>
    </citation>
    <scope>NUCLEOTIDE SEQUENCE [LARGE SCALE GENOMIC DNA]</scope>
    <source>
        <strain evidence="1">J267</strain>
        <tissue evidence="1">Leaf</tissue>
    </source>
</reference>
<keyword evidence="2" id="KW-1185">Reference proteome</keyword>
<gene>
    <name evidence="1" type="ORF">F0562_005924</name>
</gene>
<proteinExistence type="predicted"/>